<evidence type="ECO:0000256" key="8">
    <source>
        <dbReference type="ARBA" id="ARBA00022949"/>
    </source>
</evidence>
<evidence type="ECO:0000256" key="4">
    <source>
        <dbReference type="ARBA" id="ARBA00022443"/>
    </source>
</evidence>
<evidence type="ECO:0000256" key="3">
    <source>
        <dbReference type="ARBA" id="ARBA00009628"/>
    </source>
</evidence>
<feature type="compositionally biased region" description="Low complexity" evidence="11">
    <location>
        <begin position="560"/>
        <end position="572"/>
    </location>
</feature>
<dbReference type="CDD" id="cd12076">
    <property type="entry name" value="SH3_Tks4_2"/>
    <property type="match status" value="1"/>
</dbReference>
<evidence type="ECO:0000256" key="1">
    <source>
        <dbReference type="ARBA" id="ARBA00004188"/>
    </source>
</evidence>
<keyword evidence="7" id="KW-0677">Repeat</keyword>
<dbReference type="InterPro" id="IPR035478">
    <property type="entry name" value="SH3PXD2B_SH3_2"/>
</dbReference>
<feature type="compositionally biased region" description="Pro residues" evidence="11">
    <location>
        <begin position="355"/>
        <end position="371"/>
    </location>
</feature>
<dbReference type="SUPFAM" id="SSF50044">
    <property type="entry name" value="SH3-domain"/>
    <property type="match status" value="3"/>
</dbReference>
<gene>
    <name evidence="13" type="primary">Sh3pxd2b</name>
    <name evidence="13" type="ORF">CISJUN_R05572</name>
</gene>
<feature type="region of interest" description="Disordered" evidence="11">
    <location>
        <begin position="269"/>
        <end position="385"/>
    </location>
</feature>
<dbReference type="AlphaFoldDB" id="A0A7L1R1D0"/>
<keyword evidence="8" id="KW-0965">Cell junction</keyword>
<sequence length="698" mass="76762">SGWWFVSTLEEQGWVPATCLEAQDGVQDEFSMQPDEEEKYTVIYPYTARDQDEMNLDKGAVVVVIQKNLEGWWKIRYQGQEGWAPASYLRKGSGDALPARPGSGCSAPCSALDPDSASRQAVAAGRDRDRDRDGPGNQRDARLESRAPPGADIRRKSPKMRQRPPPRRDLTIPRGLNLPKPPVPPQVEEEYYTIADFQTTIPDGISFQAGMKVEVIEKNLSGWWYIQIEEKEGWAPATFIDKYKKTSNASRPNFLAPLPTEMAQLRLGDTDGSASEEGTGPCRPLPEAPPNGMDCTGRWGRDWKGKEAPDSGDLSLAGGYEEISDRDTEEKPSLPPRKESIIKSEGELLERQRPPPKPPGVILPMIPPKQPAAPKDGRKPELRPEKGKLFQLKNEMGLECGHKVSAKEVKKPNLRPIVKPAKPKAEPVEDKPEPIAQNPFLKSRPQIRPKPAACPRADPALADDRLDICSLRSKLRPAKGPERPSEQDPAGDGSFSTTAVTPEPCGRFPGMESKALPKPDSAPKEALPKSPLGPASPPCARDATPQRPVVPPRRPPPPKKMGAAAPVPAEPRAPAREPPEARPSARPMLVPPKAKPFLSASLQDEAKARSSINPKVISKPVERGEAKDRVPVCSQDVSREALYVAVADFEGDEETNSFREGTLFEVREKNSSGWWFCKVLAGGPCWEGWIPSNYLRRK</sequence>
<feature type="compositionally biased region" description="Basic and acidic residues" evidence="11">
    <location>
        <begin position="620"/>
        <end position="630"/>
    </location>
</feature>
<evidence type="ECO:0000256" key="10">
    <source>
        <dbReference type="PROSITE-ProRule" id="PRU00192"/>
    </source>
</evidence>
<feature type="domain" description="SH3" evidence="12">
    <location>
        <begin position="638"/>
        <end position="698"/>
    </location>
</feature>
<feature type="region of interest" description="Disordered" evidence="11">
    <location>
        <begin position="411"/>
        <end position="630"/>
    </location>
</feature>
<name>A0A7L1R1D0_9PASS</name>
<feature type="compositionally biased region" description="Basic and acidic residues" evidence="11">
    <location>
        <begin position="423"/>
        <end position="433"/>
    </location>
</feature>
<keyword evidence="14" id="KW-1185">Reference proteome</keyword>
<feature type="region of interest" description="Disordered" evidence="11">
    <location>
        <begin position="92"/>
        <end position="185"/>
    </location>
</feature>
<dbReference type="CDD" id="cd12078">
    <property type="entry name" value="SH3_Tks4_3"/>
    <property type="match status" value="1"/>
</dbReference>
<dbReference type="InterPro" id="IPR036028">
    <property type="entry name" value="SH3-like_dom_sf"/>
</dbReference>
<dbReference type="FunFam" id="2.30.30.40:FF:000042">
    <property type="entry name" value="SH3 and PX domain-containing protein 2A"/>
    <property type="match status" value="1"/>
</dbReference>
<dbReference type="CDD" id="cd12018">
    <property type="entry name" value="SH3_Tks4_4"/>
    <property type="match status" value="1"/>
</dbReference>
<dbReference type="Gene3D" id="2.30.30.40">
    <property type="entry name" value="SH3 Domains"/>
    <property type="match status" value="3"/>
</dbReference>
<comment type="similarity">
    <text evidence="3">Belongs to the SH3PXD2 family.</text>
</comment>
<keyword evidence="6" id="KW-0597">Phosphoprotein</keyword>
<evidence type="ECO:0000313" key="14">
    <source>
        <dbReference type="Proteomes" id="UP000546986"/>
    </source>
</evidence>
<evidence type="ECO:0000256" key="11">
    <source>
        <dbReference type="SAM" id="MobiDB-lite"/>
    </source>
</evidence>
<feature type="compositionally biased region" description="Basic and acidic residues" evidence="11">
    <location>
        <begin position="299"/>
        <end position="309"/>
    </location>
</feature>
<comment type="subcellular location">
    <subcellularLocation>
        <location evidence="1">Cell projection</location>
        <location evidence="1">Podosome</location>
    </subcellularLocation>
    <subcellularLocation>
        <location evidence="2">Cytoplasm</location>
    </subcellularLocation>
</comment>
<keyword evidence="4 10" id="KW-0728">SH3 domain</keyword>
<keyword evidence="9" id="KW-0966">Cell projection</keyword>
<dbReference type="EMBL" id="VXBR01009899">
    <property type="protein sequence ID" value="NXO29989.1"/>
    <property type="molecule type" value="Genomic_DNA"/>
</dbReference>
<evidence type="ECO:0000256" key="6">
    <source>
        <dbReference type="ARBA" id="ARBA00022553"/>
    </source>
</evidence>
<evidence type="ECO:0000259" key="12">
    <source>
        <dbReference type="PROSITE" id="PS50002"/>
    </source>
</evidence>
<feature type="compositionally biased region" description="Basic residues" evidence="11">
    <location>
        <begin position="156"/>
        <end position="165"/>
    </location>
</feature>
<dbReference type="FunFam" id="2.30.30.40:FF:000020">
    <property type="entry name" value="SH3 and PX domain-containing protein 2A"/>
    <property type="match status" value="1"/>
</dbReference>
<protein>
    <submittedName>
        <fullName evidence="13">SPD2B protein</fullName>
    </submittedName>
</protein>
<feature type="compositionally biased region" description="Low complexity" evidence="11">
    <location>
        <begin position="451"/>
        <end position="460"/>
    </location>
</feature>
<feature type="compositionally biased region" description="Basic and acidic residues" evidence="11">
    <location>
        <begin position="323"/>
        <end position="353"/>
    </location>
</feature>
<dbReference type="Proteomes" id="UP000546986">
    <property type="component" value="Unassembled WGS sequence"/>
</dbReference>
<dbReference type="PROSITE" id="PS50002">
    <property type="entry name" value="SH3"/>
    <property type="match status" value="3"/>
</dbReference>
<dbReference type="FunFam" id="2.30.30.40:FF:000031">
    <property type="entry name" value="SH3 and PX domain-containing protein 2A"/>
    <property type="match status" value="1"/>
</dbReference>
<evidence type="ECO:0000256" key="2">
    <source>
        <dbReference type="ARBA" id="ARBA00004496"/>
    </source>
</evidence>
<feature type="compositionally biased region" description="Basic and acidic residues" evidence="11">
    <location>
        <begin position="375"/>
        <end position="385"/>
    </location>
</feature>
<feature type="compositionally biased region" description="Basic and acidic residues" evidence="11">
    <location>
        <begin position="125"/>
        <end position="145"/>
    </location>
</feature>
<accession>A0A7L1R1D0</accession>
<proteinExistence type="inferred from homology"/>
<dbReference type="InterPro" id="IPR035479">
    <property type="entry name" value="SH3PXD2B_SH3_3"/>
</dbReference>
<evidence type="ECO:0000256" key="7">
    <source>
        <dbReference type="ARBA" id="ARBA00022737"/>
    </source>
</evidence>
<evidence type="ECO:0000256" key="9">
    <source>
        <dbReference type="ARBA" id="ARBA00023273"/>
    </source>
</evidence>
<feature type="compositionally biased region" description="Pro residues" evidence="11">
    <location>
        <begin position="548"/>
        <end position="559"/>
    </location>
</feature>
<dbReference type="PANTHER" id="PTHR15706">
    <property type="entry name" value="SH3 MULTIPLE DOMAIN"/>
    <property type="match status" value="1"/>
</dbReference>
<reference evidence="13 14" key="1">
    <citation type="submission" date="2019-09" db="EMBL/GenBank/DDBJ databases">
        <title>Bird 10,000 Genomes (B10K) Project - Family phase.</title>
        <authorList>
            <person name="Zhang G."/>
        </authorList>
    </citation>
    <scope>NUCLEOTIDE SEQUENCE [LARGE SCALE GENOMIC DNA]</scope>
    <source>
        <strain evidence="13">B10K-DU-002-30</strain>
        <tissue evidence="13">Muscle</tissue>
    </source>
</reference>
<feature type="domain" description="SH3" evidence="12">
    <location>
        <begin position="186"/>
        <end position="245"/>
    </location>
</feature>
<organism evidence="13 14">
    <name type="scientific">Cisticola juncidis</name>
    <dbReference type="NCBI Taxonomy" id="52622"/>
    <lineage>
        <taxon>Eukaryota</taxon>
        <taxon>Metazoa</taxon>
        <taxon>Chordata</taxon>
        <taxon>Craniata</taxon>
        <taxon>Vertebrata</taxon>
        <taxon>Euteleostomi</taxon>
        <taxon>Archelosauria</taxon>
        <taxon>Archosauria</taxon>
        <taxon>Dinosauria</taxon>
        <taxon>Saurischia</taxon>
        <taxon>Theropoda</taxon>
        <taxon>Coelurosauria</taxon>
        <taxon>Aves</taxon>
        <taxon>Neognathae</taxon>
        <taxon>Neoaves</taxon>
        <taxon>Telluraves</taxon>
        <taxon>Australaves</taxon>
        <taxon>Passeriformes</taxon>
        <taxon>Sylvioidea</taxon>
        <taxon>Cisticolidae</taxon>
        <taxon>Cisticola</taxon>
    </lineage>
</organism>
<feature type="compositionally biased region" description="Basic and acidic residues" evidence="11">
    <location>
        <begin position="515"/>
        <end position="527"/>
    </location>
</feature>
<comment type="caution">
    <text evidence="13">The sequence shown here is derived from an EMBL/GenBank/DDBJ whole genome shotgun (WGS) entry which is preliminary data.</text>
</comment>
<evidence type="ECO:0000313" key="13">
    <source>
        <dbReference type="EMBL" id="NXO29989.1"/>
    </source>
</evidence>
<evidence type="ECO:0000256" key="5">
    <source>
        <dbReference type="ARBA" id="ARBA00022490"/>
    </source>
</evidence>
<dbReference type="GO" id="GO:0005737">
    <property type="term" value="C:cytoplasm"/>
    <property type="evidence" value="ECO:0007669"/>
    <property type="project" value="UniProtKB-SubCell"/>
</dbReference>
<dbReference type="InterPro" id="IPR051228">
    <property type="entry name" value="NADPH_Oxidase/PX-Domain"/>
</dbReference>
<dbReference type="InterPro" id="IPR001452">
    <property type="entry name" value="SH3_domain"/>
</dbReference>
<keyword evidence="5" id="KW-0963">Cytoplasm</keyword>
<dbReference type="SMART" id="SM00326">
    <property type="entry name" value="SH3"/>
    <property type="match status" value="3"/>
</dbReference>
<feature type="non-terminal residue" evidence="13">
    <location>
        <position position="698"/>
    </location>
</feature>
<dbReference type="Pfam" id="PF00018">
    <property type="entry name" value="SH3_1"/>
    <property type="match status" value="2"/>
</dbReference>
<feature type="domain" description="SH3" evidence="12">
    <location>
        <begin position="35"/>
        <end position="94"/>
    </location>
</feature>
<dbReference type="InterPro" id="IPR035480">
    <property type="entry name" value="SH3PXD2B_SH3_4"/>
</dbReference>
<dbReference type="GO" id="GO:0002102">
    <property type="term" value="C:podosome"/>
    <property type="evidence" value="ECO:0007669"/>
    <property type="project" value="UniProtKB-SubCell"/>
</dbReference>
<dbReference type="PANTHER" id="PTHR15706:SF26">
    <property type="entry name" value="SH3 AND PX DOMAIN-CONTAINING PROTEIN 2B"/>
    <property type="match status" value="1"/>
</dbReference>
<feature type="non-terminal residue" evidence="13">
    <location>
        <position position="1"/>
    </location>
</feature>